<keyword evidence="2" id="KW-1133">Transmembrane helix</keyword>
<reference evidence="3 4" key="1">
    <citation type="submission" date="2020-08" db="EMBL/GenBank/DDBJ databases">
        <title>Novel species isolated from subtropical streams in China.</title>
        <authorList>
            <person name="Lu H."/>
        </authorList>
    </citation>
    <scope>NUCLEOTIDE SEQUENCE [LARGE SCALE GENOMIC DNA]</scope>
    <source>
        <strain evidence="3 4">CY18W</strain>
    </source>
</reference>
<dbReference type="SUPFAM" id="SSF54523">
    <property type="entry name" value="Pili subunits"/>
    <property type="match status" value="1"/>
</dbReference>
<evidence type="ECO:0000256" key="1">
    <source>
        <dbReference type="ARBA" id="ARBA00022481"/>
    </source>
</evidence>
<dbReference type="InterPro" id="IPR045584">
    <property type="entry name" value="Pilin-like"/>
</dbReference>
<name>A0ABR6ZJB4_9BURK</name>
<dbReference type="PRINTS" id="PR00813">
    <property type="entry name" value="BCTERIALGSPG"/>
</dbReference>
<dbReference type="PANTHER" id="PTHR30093">
    <property type="entry name" value="GENERAL SECRETION PATHWAY PROTEIN G"/>
    <property type="match status" value="1"/>
</dbReference>
<evidence type="ECO:0000313" key="4">
    <source>
        <dbReference type="Proteomes" id="UP000650424"/>
    </source>
</evidence>
<dbReference type="RefSeq" id="WP_186945251.1">
    <property type="nucleotide sequence ID" value="NZ_JACOGF010000001.1"/>
</dbReference>
<dbReference type="Proteomes" id="UP000650424">
    <property type="component" value="Unassembled WGS sequence"/>
</dbReference>
<sequence>MTHPSITKRETGFTLIELLVVLAILALLATLTIPRYFQSIDKGKEVVLIENLRTTRESIDKYYADTGHYPDSLLELVERKYLKALPIDPITESASTWLIIPPAEGQQGQVYNLQSGAQGQRTDGKTYSSL</sequence>
<dbReference type="Pfam" id="PF07963">
    <property type="entry name" value="N_methyl"/>
    <property type="match status" value="1"/>
</dbReference>
<proteinExistence type="predicted"/>
<protein>
    <submittedName>
        <fullName evidence="3">Prepilin-type N-terminal cleavage/methylation domain-containing protein</fullName>
    </submittedName>
</protein>
<evidence type="ECO:0000256" key="2">
    <source>
        <dbReference type="SAM" id="Phobius"/>
    </source>
</evidence>
<dbReference type="InterPro" id="IPR000983">
    <property type="entry name" value="Bac_GSPG_pilin"/>
</dbReference>
<accession>A0ABR6ZJB4</accession>
<comment type="caution">
    <text evidence="3">The sequence shown here is derived from an EMBL/GenBank/DDBJ whole genome shotgun (WGS) entry which is preliminary data.</text>
</comment>
<feature type="transmembrane region" description="Helical" evidence="2">
    <location>
        <begin position="12"/>
        <end position="33"/>
    </location>
</feature>
<dbReference type="NCBIfam" id="TIGR02532">
    <property type="entry name" value="IV_pilin_GFxxxE"/>
    <property type="match status" value="1"/>
</dbReference>
<keyword evidence="1" id="KW-0488">Methylation</keyword>
<keyword evidence="2" id="KW-0472">Membrane</keyword>
<dbReference type="EMBL" id="JACOGF010000001">
    <property type="protein sequence ID" value="MBC3915991.1"/>
    <property type="molecule type" value="Genomic_DNA"/>
</dbReference>
<dbReference type="Gene3D" id="3.30.700.10">
    <property type="entry name" value="Glycoprotein, Type 4 Pilin"/>
    <property type="match status" value="1"/>
</dbReference>
<dbReference type="PANTHER" id="PTHR30093:SF47">
    <property type="entry name" value="TYPE IV PILUS NON-CORE MINOR PILIN PILE"/>
    <property type="match status" value="1"/>
</dbReference>
<organism evidence="3 4">
    <name type="scientific">Undibacterium hunanense</name>
    <dbReference type="NCBI Taxonomy" id="2762292"/>
    <lineage>
        <taxon>Bacteria</taxon>
        <taxon>Pseudomonadati</taxon>
        <taxon>Pseudomonadota</taxon>
        <taxon>Betaproteobacteria</taxon>
        <taxon>Burkholderiales</taxon>
        <taxon>Oxalobacteraceae</taxon>
        <taxon>Undibacterium</taxon>
    </lineage>
</organism>
<keyword evidence="4" id="KW-1185">Reference proteome</keyword>
<keyword evidence="2" id="KW-0812">Transmembrane</keyword>
<evidence type="ECO:0000313" key="3">
    <source>
        <dbReference type="EMBL" id="MBC3915991.1"/>
    </source>
</evidence>
<dbReference type="InterPro" id="IPR012902">
    <property type="entry name" value="N_methyl_site"/>
</dbReference>
<gene>
    <name evidence="3" type="ORF">H8L32_00710</name>
</gene>
<dbReference type="PROSITE" id="PS00409">
    <property type="entry name" value="PROKAR_NTER_METHYL"/>
    <property type="match status" value="1"/>
</dbReference>